<keyword evidence="1" id="KW-0472">Membrane</keyword>
<dbReference type="EMBL" id="CP053923">
    <property type="protein sequence ID" value="QNT68319.1"/>
    <property type="molecule type" value="Genomic_DNA"/>
</dbReference>
<evidence type="ECO:0000313" key="3">
    <source>
        <dbReference type="Proteomes" id="UP000516369"/>
    </source>
</evidence>
<keyword evidence="1" id="KW-1133">Transmembrane helix</keyword>
<dbReference type="RefSeq" id="WP_190261763.1">
    <property type="nucleotide sequence ID" value="NZ_CP053923.1"/>
</dbReference>
<dbReference type="InterPro" id="IPR007436">
    <property type="entry name" value="DUF485"/>
</dbReference>
<feature type="transmembrane region" description="Helical" evidence="1">
    <location>
        <begin position="20"/>
        <end position="39"/>
    </location>
</feature>
<reference evidence="2 3" key="1">
    <citation type="submission" date="2020-05" db="EMBL/GenBank/DDBJ databases">
        <title>Complete closed genome sequence of Defluviicoccus vanus.</title>
        <authorList>
            <person name="Bessarab I."/>
            <person name="Arumugam K."/>
            <person name="Maszenan A.M."/>
            <person name="Seviour R.J."/>
            <person name="Williams R.B."/>
        </authorList>
    </citation>
    <scope>NUCLEOTIDE SEQUENCE [LARGE SCALE GENOMIC DNA]</scope>
    <source>
        <strain evidence="2 3">Ben 114</strain>
    </source>
</reference>
<sequence length="93" mass="10534">MHEHEHRLHAIAAHRWRIAFILSAIMLAAYYGFILLVAFDKELLATLLSNGLSLGILLGALVIVFAWVLTIFYTLWANNVYDSEIAELSHLAR</sequence>
<dbReference type="GO" id="GO:0005886">
    <property type="term" value="C:plasma membrane"/>
    <property type="evidence" value="ECO:0007669"/>
    <property type="project" value="TreeGrafter"/>
</dbReference>
<evidence type="ECO:0000313" key="2">
    <source>
        <dbReference type="EMBL" id="QNT68319.1"/>
    </source>
</evidence>
<protein>
    <submittedName>
        <fullName evidence="2">DUF485 domain-containing protein</fullName>
    </submittedName>
</protein>
<gene>
    <name evidence="2" type="ORF">HQ394_01770</name>
</gene>
<evidence type="ECO:0000256" key="1">
    <source>
        <dbReference type="SAM" id="Phobius"/>
    </source>
</evidence>
<feature type="transmembrane region" description="Helical" evidence="1">
    <location>
        <begin position="51"/>
        <end position="76"/>
    </location>
</feature>
<keyword evidence="3" id="KW-1185">Reference proteome</keyword>
<dbReference type="AlphaFoldDB" id="A0A7H1MXY3"/>
<dbReference type="PANTHER" id="PTHR38598:SF1">
    <property type="entry name" value="INNER MEMBRANE PROTEIN YJCH"/>
    <property type="match status" value="1"/>
</dbReference>
<dbReference type="KEGG" id="dvn:HQ394_01770"/>
<dbReference type="PANTHER" id="PTHR38598">
    <property type="entry name" value="INNER MEMBRANE PROTEIN YJCH"/>
    <property type="match status" value="1"/>
</dbReference>
<proteinExistence type="predicted"/>
<dbReference type="Proteomes" id="UP000516369">
    <property type="component" value="Chromosome"/>
</dbReference>
<organism evidence="2 3">
    <name type="scientific">Defluviicoccus vanus</name>
    <dbReference type="NCBI Taxonomy" id="111831"/>
    <lineage>
        <taxon>Bacteria</taxon>
        <taxon>Pseudomonadati</taxon>
        <taxon>Pseudomonadota</taxon>
        <taxon>Alphaproteobacteria</taxon>
        <taxon>Rhodospirillales</taxon>
        <taxon>Rhodospirillaceae</taxon>
        <taxon>Defluviicoccus</taxon>
    </lineage>
</organism>
<dbReference type="Pfam" id="PF04341">
    <property type="entry name" value="DUF485"/>
    <property type="match status" value="1"/>
</dbReference>
<name>A0A7H1MXY3_9PROT</name>
<accession>A0A7H1MXY3</accession>
<dbReference type="InterPro" id="IPR052959">
    <property type="entry name" value="Inner_membrane_assoc"/>
</dbReference>
<keyword evidence="1" id="KW-0812">Transmembrane</keyword>